<dbReference type="GO" id="GO:0019843">
    <property type="term" value="F:rRNA binding"/>
    <property type="evidence" value="ECO:0007669"/>
    <property type="project" value="UniProtKB-KW"/>
</dbReference>
<organism evidence="8 9">
    <name type="scientific">Tessaracoccus flavescens</name>
    <dbReference type="NCBI Taxonomy" id="399497"/>
    <lineage>
        <taxon>Bacteria</taxon>
        <taxon>Bacillati</taxon>
        <taxon>Actinomycetota</taxon>
        <taxon>Actinomycetes</taxon>
        <taxon>Propionibacteriales</taxon>
        <taxon>Propionibacteriaceae</taxon>
        <taxon>Tessaracoccus</taxon>
    </lineage>
</organism>
<dbReference type="PANTHER" id="PTHR33280:SF1">
    <property type="entry name" value="LARGE RIBOSOMAL SUBUNIT PROTEIN BL31C"/>
    <property type="match status" value="1"/>
</dbReference>
<feature type="binding site" evidence="7">
    <location>
        <position position="18"/>
    </location>
    <ligand>
        <name>Zn(2+)</name>
        <dbReference type="ChEBI" id="CHEBI:29105"/>
    </ligand>
</feature>
<dbReference type="HAMAP" id="MF_00501">
    <property type="entry name" value="Ribosomal_bL31_1"/>
    <property type="match status" value="1"/>
</dbReference>
<protein>
    <recommendedName>
        <fullName evidence="6 7">Large ribosomal subunit protein bL31</fullName>
    </recommendedName>
</protein>
<comment type="function">
    <text evidence="7">Binds the 23S rRNA.</text>
</comment>
<dbReference type="STRING" id="399497.BW733_15795"/>
<dbReference type="PANTHER" id="PTHR33280">
    <property type="entry name" value="50S RIBOSOMAL PROTEIN L31, CHLOROPLASTIC"/>
    <property type="match status" value="1"/>
</dbReference>
<dbReference type="GO" id="GO:0006412">
    <property type="term" value="P:translation"/>
    <property type="evidence" value="ECO:0007669"/>
    <property type="project" value="UniProtKB-UniRule"/>
</dbReference>
<dbReference type="GO" id="GO:0046872">
    <property type="term" value="F:metal ion binding"/>
    <property type="evidence" value="ECO:0007669"/>
    <property type="project" value="UniProtKB-KW"/>
</dbReference>
<dbReference type="Pfam" id="PF01197">
    <property type="entry name" value="Ribosomal_L31"/>
    <property type="match status" value="1"/>
</dbReference>
<dbReference type="PRINTS" id="PR01249">
    <property type="entry name" value="RIBOSOMALL31"/>
</dbReference>
<sequence length="68" mass="7559">MKQGIHPDYVETTVTCTCGNTFTTHSTIAKGTMNADVCAECHPFYTGKQKILDTGGRVARFEKRYAKK</sequence>
<dbReference type="NCBIfam" id="NF000612">
    <property type="entry name" value="PRK00019.1"/>
    <property type="match status" value="1"/>
</dbReference>
<feature type="binding site" evidence="7">
    <location>
        <position position="41"/>
    </location>
    <ligand>
        <name>Zn(2+)</name>
        <dbReference type="ChEBI" id="CHEBI:29105"/>
    </ligand>
</feature>
<evidence type="ECO:0000256" key="6">
    <source>
        <dbReference type="ARBA" id="ARBA00035687"/>
    </source>
</evidence>
<comment type="cofactor">
    <cofactor evidence="7">
        <name>Zn(2+)</name>
        <dbReference type="ChEBI" id="CHEBI:29105"/>
    </cofactor>
    <text evidence="7">Binds 1 zinc ion per subunit.</text>
</comment>
<dbReference type="NCBIfam" id="TIGR00105">
    <property type="entry name" value="L31"/>
    <property type="match status" value="1"/>
</dbReference>
<keyword evidence="5 7" id="KW-0687">Ribonucleoprotein</keyword>
<evidence type="ECO:0000256" key="4">
    <source>
        <dbReference type="ARBA" id="ARBA00022980"/>
    </source>
</evidence>
<evidence type="ECO:0000256" key="5">
    <source>
        <dbReference type="ARBA" id="ARBA00023274"/>
    </source>
</evidence>
<dbReference type="InterPro" id="IPR034704">
    <property type="entry name" value="Ribosomal_bL28/bL31-like_sf"/>
</dbReference>
<dbReference type="SUPFAM" id="SSF143800">
    <property type="entry name" value="L28p-like"/>
    <property type="match status" value="1"/>
</dbReference>
<feature type="binding site" evidence="7">
    <location>
        <position position="38"/>
    </location>
    <ligand>
        <name>Zn(2+)</name>
        <dbReference type="ChEBI" id="CHEBI:29105"/>
    </ligand>
</feature>
<keyword evidence="7" id="KW-0862">Zinc</keyword>
<dbReference type="OrthoDB" id="9803251at2"/>
<dbReference type="InterPro" id="IPR042105">
    <property type="entry name" value="Ribosomal_bL31_sf"/>
</dbReference>
<dbReference type="GO" id="GO:0005840">
    <property type="term" value="C:ribosome"/>
    <property type="evidence" value="ECO:0007669"/>
    <property type="project" value="UniProtKB-KW"/>
</dbReference>
<evidence type="ECO:0000313" key="9">
    <source>
        <dbReference type="Proteomes" id="UP000188235"/>
    </source>
</evidence>
<proteinExistence type="inferred from homology"/>
<dbReference type="KEGG" id="tfa:BW733_15795"/>
<dbReference type="AlphaFoldDB" id="A0A1Q2D0Z5"/>
<keyword evidence="7" id="KW-0479">Metal-binding</keyword>
<keyword evidence="4 7" id="KW-0689">Ribosomal protein</keyword>
<dbReference type="EMBL" id="CP019607">
    <property type="protein sequence ID" value="AQP52066.1"/>
    <property type="molecule type" value="Genomic_DNA"/>
</dbReference>
<dbReference type="PROSITE" id="PS01143">
    <property type="entry name" value="RIBOSOMAL_L31"/>
    <property type="match status" value="1"/>
</dbReference>
<evidence type="ECO:0000256" key="3">
    <source>
        <dbReference type="ARBA" id="ARBA00022884"/>
    </source>
</evidence>
<dbReference type="GO" id="GO:1990904">
    <property type="term" value="C:ribonucleoprotein complex"/>
    <property type="evidence" value="ECO:0007669"/>
    <property type="project" value="UniProtKB-KW"/>
</dbReference>
<evidence type="ECO:0000256" key="2">
    <source>
        <dbReference type="ARBA" id="ARBA00022730"/>
    </source>
</evidence>
<dbReference type="NCBIfam" id="NF001809">
    <property type="entry name" value="PRK00528.1"/>
    <property type="match status" value="1"/>
</dbReference>
<comment type="similarity">
    <text evidence="1 7">Belongs to the bacterial ribosomal protein bL31 family. Type A subfamily.</text>
</comment>
<reference evidence="8 9" key="1">
    <citation type="journal article" date="2008" name="Int. J. Syst. Evol. Microbiol.">
        <title>Tessaracoccus flavescens sp. nov., isolated from marine sediment.</title>
        <authorList>
            <person name="Lee D.W."/>
            <person name="Lee S.D."/>
        </authorList>
    </citation>
    <scope>NUCLEOTIDE SEQUENCE [LARGE SCALE GENOMIC DNA]</scope>
    <source>
        <strain evidence="8 9">SST-39T</strain>
    </source>
</reference>
<gene>
    <name evidence="7" type="primary">rpmE</name>
    <name evidence="8" type="ORF">BW733_15795</name>
</gene>
<dbReference type="InterPro" id="IPR027491">
    <property type="entry name" value="Ribosomal_bL31_A"/>
</dbReference>
<dbReference type="RefSeq" id="WP_077351929.1">
    <property type="nucleotide sequence ID" value="NZ_CP019607.1"/>
</dbReference>
<dbReference type="GO" id="GO:0003735">
    <property type="term" value="F:structural constituent of ribosome"/>
    <property type="evidence" value="ECO:0007669"/>
    <property type="project" value="InterPro"/>
</dbReference>
<feature type="binding site" evidence="7">
    <location>
        <position position="16"/>
    </location>
    <ligand>
        <name>Zn(2+)</name>
        <dbReference type="ChEBI" id="CHEBI:29105"/>
    </ligand>
</feature>
<dbReference type="Proteomes" id="UP000188235">
    <property type="component" value="Chromosome"/>
</dbReference>
<evidence type="ECO:0000256" key="7">
    <source>
        <dbReference type="HAMAP-Rule" id="MF_00501"/>
    </source>
</evidence>
<accession>A0A1Q2D0Z5</accession>
<keyword evidence="9" id="KW-1185">Reference proteome</keyword>
<comment type="subunit">
    <text evidence="7">Part of the 50S ribosomal subunit.</text>
</comment>
<name>A0A1Q2D0Z5_9ACTN</name>
<keyword evidence="3 7" id="KW-0694">RNA-binding</keyword>
<evidence type="ECO:0000256" key="1">
    <source>
        <dbReference type="ARBA" id="ARBA00009296"/>
    </source>
</evidence>
<dbReference type="InterPro" id="IPR002150">
    <property type="entry name" value="Ribosomal_bL31"/>
</dbReference>
<evidence type="ECO:0000313" key="8">
    <source>
        <dbReference type="EMBL" id="AQP52066.1"/>
    </source>
</evidence>
<keyword evidence="2 7" id="KW-0699">rRNA-binding</keyword>
<dbReference type="Gene3D" id="4.10.830.30">
    <property type="entry name" value="Ribosomal protein L31"/>
    <property type="match status" value="1"/>
</dbReference>